<evidence type="ECO:0000259" key="1">
    <source>
        <dbReference type="Pfam" id="PF18885"/>
    </source>
</evidence>
<reference evidence="2" key="2">
    <citation type="journal article" date="2021" name="Microbiome">
        <title>Successional dynamics and alternative stable states in a saline activated sludge microbial community over 9 years.</title>
        <authorList>
            <person name="Wang Y."/>
            <person name="Ye J."/>
            <person name="Ju F."/>
            <person name="Liu L."/>
            <person name="Boyd J.A."/>
            <person name="Deng Y."/>
            <person name="Parks D.H."/>
            <person name="Jiang X."/>
            <person name="Yin X."/>
            <person name="Woodcroft B.J."/>
            <person name="Tyson G.W."/>
            <person name="Hugenholtz P."/>
            <person name="Polz M.F."/>
            <person name="Zhang T."/>
        </authorList>
    </citation>
    <scope>NUCLEOTIDE SEQUENCE</scope>
    <source>
        <strain evidence="2">HKST-UBA09</strain>
    </source>
</reference>
<dbReference type="AlphaFoldDB" id="A0A955LAG9"/>
<accession>A0A955LAG9</accession>
<evidence type="ECO:0000313" key="2">
    <source>
        <dbReference type="EMBL" id="MCA9386821.1"/>
    </source>
</evidence>
<dbReference type="EMBL" id="JAGQLF010000018">
    <property type="protein sequence ID" value="MCA9386821.1"/>
    <property type="molecule type" value="Genomic_DNA"/>
</dbReference>
<proteinExistence type="predicted"/>
<dbReference type="InterPro" id="IPR043708">
    <property type="entry name" value="DUF5648"/>
</dbReference>
<dbReference type="Proteomes" id="UP000714915">
    <property type="component" value="Unassembled WGS sequence"/>
</dbReference>
<organism evidence="2 3">
    <name type="scientific">Candidatus Dojkabacteria bacterium</name>
    <dbReference type="NCBI Taxonomy" id="2099670"/>
    <lineage>
        <taxon>Bacteria</taxon>
        <taxon>Candidatus Dojkabacteria</taxon>
    </lineage>
</organism>
<dbReference type="Pfam" id="PF18885">
    <property type="entry name" value="DUF5648"/>
    <property type="match status" value="1"/>
</dbReference>
<comment type="caution">
    <text evidence="2">The sequence shown here is derived from an EMBL/GenBank/DDBJ whole genome shotgun (WGS) entry which is preliminary data.</text>
</comment>
<reference evidence="2" key="1">
    <citation type="submission" date="2020-04" db="EMBL/GenBank/DDBJ databases">
        <authorList>
            <person name="Zhang T."/>
        </authorList>
    </citation>
    <scope>NUCLEOTIDE SEQUENCE</scope>
    <source>
        <strain evidence="2">HKST-UBA09</strain>
    </source>
</reference>
<gene>
    <name evidence="2" type="ORF">KC669_02180</name>
</gene>
<name>A0A955LAG9_9BACT</name>
<feature type="domain" description="DUF5648" evidence="1">
    <location>
        <begin position="189"/>
        <end position="328"/>
    </location>
</feature>
<sequence>MTKKIVSVLSFFIAIIMFVSLSSTNLIKAQGELTTQILLFSKEQISSNAPVLVSIVCRNNSSNFIADHALEIKMQSLRDSSVQKIKNIQMAYTQTGASPTVGTIQSLGNDNFRAFTQGVYPLNVGDSLIYALEINLNPLTVKNIEDFKLSFKCISTLAGDRFTETLDATEPYVDDYISVSSTLEGEKVVYRFFNKQIGSHLYTISTDERDKVLGLSEQWQYEGSKYIVFGTPGEGRVPVYRFFNRQTGAHLYTISEDEKNSILQMSNIWMFEGVKFYVYNVKADSTLTGVYRFFNRVNGSHLFTISTNERDSISNGLKDFSFEGEKYFVKPLD</sequence>
<evidence type="ECO:0000313" key="3">
    <source>
        <dbReference type="Proteomes" id="UP000714915"/>
    </source>
</evidence>
<protein>
    <recommendedName>
        <fullName evidence="1">DUF5648 domain-containing protein</fullName>
    </recommendedName>
</protein>